<dbReference type="EMBL" id="BBLT01000005">
    <property type="protein sequence ID" value="GAL85737.1"/>
    <property type="molecule type" value="Genomic_DNA"/>
</dbReference>
<keyword evidence="3" id="KW-1185">Reference proteome</keyword>
<dbReference type="AlphaFoldDB" id="A0A098LH52"/>
<dbReference type="Pfam" id="PF12966">
    <property type="entry name" value="AtpR"/>
    <property type="match status" value="1"/>
</dbReference>
<evidence type="ECO:0000313" key="3">
    <source>
        <dbReference type="Proteomes" id="UP000030185"/>
    </source>
</evidence>
<name>A0A098LH52_9BACT</name>
<dbReference type="Proteomes" id="UP000030185">
    <property type="component" value="Unassembled WGS sequence"/>
</dbReference>
<dbReference type="RefSeq" id="WP_045464554.1">
    <property type="nucleotide sequence ID" value="NZ_BBLT01000005.1"/>
</dbReference>
<evidence type="ECO:0000256" key="1">
    <source>
        <dbReference type="SAM" id="Phobius"/>
    </source>
</evidence>
<dbReference type="InterPro" id="IPR017581">
    <property type="entry name" value="AtpR-like"/>
</dbReference>
<gene>
    <name evidence="2" type="ORF">MYP_2966</name>
</gene>
<proteinExistence type="predicted"/>
<protein>
    <recommendedName>
        <fullName evidence="4">ATP synthase subunit I</fullName>
    </recommendedName>
</protein>
<dbReference type="NCBIfam" id="TIGR03165">
    <property type="entry name" value="F1F0_chp_2"/>
    <property type="match status" value="1"/>
</dbReference>
<accession>A0A098LH52</accession>
<sequence>MNNLTFIICFLGGLFLGAIFYGGLWLTVKYCISLKNPGIAFLGSFILRISFSLIGFYYLFDKDWLNLLVSFAGFMLARITITKMVKSFDFKEFNHENKP</sequence>
<feature type="transmembrane region" description="Helical" evidence="1">
    <location>
        <begin position="38"/>
        <end position="58"/>
    </location>
</feature>
<feature type="transmembrane region" description="Helical" evidence="1">
    <location>
        <begin position="6"/>
        <end position="26"/>
    </location>
</feature>
<feature type="transmembrane region" description="Helical" evidence="1">
    <location>
        <begin position="64"/>
        <end position="81"/>
    </location>
</feature>
<keyword evidence="1" id="KW-1133">Transmembrane helix</keyword>
<dbReference type="eggNOG" id="ENOG50331H5">
    <property type="taxonomic scope" value="Bacteria"/>
</dbReference>
<keyword evidence="1" id="KW-0812">Transmembrane</keyword>
<evidence type="ECO:0008006" key="4">
    <source>
        <dbReference type="Google" id="ProtNLM"/>
    </source>
</evidence>
<keyword evidence="1" id="KW-0472">Membrane</keyword>
<dbReference type="OrthoDB" id="467414at2"/>
<evidence type="ECO:0000313" key="2">
    <source>
        <dbReference type="EMBL" id="GAL85737.1"/>
    </source>
</evidence>
<comment type="caution">
    <text evidence="2">The sequence shown here is derived from an EMBL/GenBank/DDBJ whole genome shotgun (WGS) entry which is preliminary data.</text>
</comment>
<dbReference type="STRING" id="153721.MYP_2966"/>
<organism evidence="2 3">
    <name type="scientific">Sporocytophaga myxococcoides</name>
    <dbReference type="NCBI Taxonomy" id="153721"/>
    <lineage>
        <taxon>Bacteria</taxon>
        <taxon>Pseudomonadati</taxon>
        <taxon>Bacteroidota</taxon>
        <taxon>Cytophagia</taxon>
        <taxon>Cytophagales</taxon>
        <taxon>Cytophagaceae</taxon>
        <taxon>Sporocytophaga</taxon>
    </lineage>
</organism>
<reference evidence="2 3" key="1">
    <citation type="submission" date="2014-09" db="EMBL/GenBank/DDBJ databases">
        <title>Sporocytophaga myxococcoides PG-01 genome sequencing.</title>
        <authorList>
            <person name="Liu L."/>
            <person name="Gao P.J."/>
            <person name="Chen G.J."/>
            <person name="Wang L.S."/>
        </authorList>
    </citation>
    <scope>NUCLEOTIDE SEQUENCE [LARGE SCALE GENOMIC DNA]</scope>
    <source>
        <strain evidence="2 3">PG-01</strain>
    </source>
</reference>